<dbReference type="Proteomes" id="UP001596414">
    <property type="component" value="Unassembled WGS sequence"/>
</dbReference>
<evidence type="ECO:0000259" key="2">
    <source>
        <dbReference type="Pfam" id="PF13796"/>
    </source>
</evidence>
<evidence type="ECO:0000256" key="1">
    <source>
        <dbReference type="SAM" id="Phobius"/>
    </source>
</evidence>
<accession>A0ABD5X1P7</accession>
<dbReference type="AlphaFoldDB" id="A0ABD5X1P7"/>
<feature type="transmembrane region" description="Helical" evidence="1">
    <location>
        <begin position="142"/>
        <end position="169"/>
    </location>
</feature>
<comment type="caution">
    <text evidence="3">The sequence shown here is derived from an EMBL/GenBank/DDBJ whole genome shotgun (WGS) entry which is preliminary data.</text>
</comment>
<keyword evidence="1" id="KW-0812">Transmembrane</keyword>
<name>A0ABD5X1P7_9EURY</name>
<feature type="transmembrane region" description="Helical" evidence="1">
    <location>
        <begin position="59"/>
        <end position="81"/>
    </location>
</feature>
<sequence length="240" mass="25112">MNRTGSSTQTQGVASAIRRFVVAPVEPQTYKNLIYLMLAFPLGIVYFVCFISGGALGLGLLITVVGLPILLVTISGATLAAGLEASLATRLVGVQTSVPAALGTFDWQEWFARPGNGFVTACKRLVTATSTWTSIVVVLSKFVFGLLSLVALVTSGALTGALLAAPFIYDDPDATVGTASELSITQYNFGPWVVDTLPEAIGVAAVGVVFLVVSLNLLNGLARLQAQYTRTLLETDTGPL</sequence>
<feature type="transmembrane region" description="Helical" evidence="1">
    <location>
        <begin position="33"/>
        <end position="53"/>
    </location>
</feature>
<keyword evidence="1" id="KW-0472">Membrane</keyword>
<feature type="domain" description="Putative sensor" evidence="2">
    <location>
        <begin position="35"/>
        <end position="233"/>
    </location>
</feature>
<gene>
    <name evidence="3" type="ORF">ACFQJ7_00115</name>
</gene>
<reference evidence="3 4" key="1">
    <citation type="journal article" date="2014" name="Int. J. Syst. Evol. Microbiol.">
        <title>Complete genome sequence of Corynebacterium casei LMG S-19264T (=DSM 44701T), isolated from a smear-ripened cheese.</title>
        <authorList>
            <consortium name="US DOE Joint Genome Institute (JGI-PGF)"/>
            <person name="Walter F."/>
            <person name="Albersmeier A."/>
            <person name="Kalinowski J."/>
            <person name="Ruckert C."/>
        </authorList>
    </citation>
    <scope>NUCLEOTIDE SEQUENCE [LARGE SCALE GENOMIC DNA]</scope>
    <source>
        <strain evidence="3 4">CGMCC 4.7215</strain>
    </source>
</reference>
<organism evidence="3 4">
    <name type="scientific">Halovenus rubra</name>
    <dbReference type="NCBI Taxonomy" id="869890"/>
    <lineage>
        <taxon>Archaea</taxon>
        <taxon>Methanobacteriati</taxon>
        <taxon>Methanobacteriota</taxon>
        <taxon>Stenosarchaea group</taxon>
        <taxon>Halobacteria</taxon>
        <taxon>Halobacteriales</taxon>
        <taxon>Haloarculaceae</taxon>
        <taxon>Halovenus</taxon>
    </lineage>
</organism>
<protein>
    <submittedName>
        <fullName evidence="3">Sensor domain-containing protein</fullName>
    </submittedName>
</protein>
<dbReference type="RefSeq" id="WP_267637833.1">
    <property type="nucleotide sequence ID" value="NZ_JAODIY010000010.1"/>
</dbReference>
<dbReference type="InterPro" id="IPR025828">
    <property type="entry name" value="Put_sensor_dom"/>
</dbReference>
<evidence type="ECO:0000313" key="3">
    <source>
        <dbReference type="EMBL" id="MFC7124449.1"/>
    </source>
</evidence>
<keyword evidence="1" id="KW-1133">Transmembrane helix</keyword>
<dbReference type="Pfam" id="PF13796">
    <property type="entry name" value="Sensor"/>
    <property type="match status" value="1"/>
</dbReference>
<feature type="transmembrane region" description="Helical" evidence="1">
    <location>
        <begin position="200"/>
        <end position="222"/>
    </location>
</feature>
<evidence type="ECO:0000313" key="4">
    <source>
        <dbReference type="Proteomes" id="UP001596414"/>
    </source>
</evidence>
<dbReference type="EMBL" id="JBHSZQ010000001">
    <property type="protein sequence ID" value="MFC7124449.1"/>
    <property type="molecule type" value="Genomic_DNA"/>
</dbReference>
<proteinExistence type="predicted"/>